<dbReference type="SUPFAM" id="SSF141571">
    <property type="entry name" value="Pentapeptide repeat-like"/>
    <property type="match status" value="1"/>
</dbReference>
<keyword evidence="1" id="KW-0677">Repeat</keyword>
<evidence type="ECO:0000256" key="1">
    <source>
        <dbReference type="ARBA" id="ARBA00022737"/>
    </source>
</evidence>
<dbReference type="PANTHER" id="PTHR47485">
    <property type="entry name" value="THYLAKOID LUMENAL 17.4 KDA PROTEIN, CHLOROPLASTIC"/>
    <property type="match status" value="1"/>
</dbReference>
<keyword evidence="2" id="KW-0472">Membrane</keyword>
<keyword evidence="2" id="KW-0812">Transmembrane</keyword>
<proteinExistence type="predicted"/>
<dbReference type="Proteomes" id="UP000278334">
    <property type="component" value="Chromosome"/>
</dbReference>
<feature type="transmembrane region" description="Helical" evidence="2">
    <location>
        <begin position="98"/>
        <end position="123"/>
    </location>
</feature>
<dbReference type="EMBL" id="CP024634">
    <property type="protein sequence ID" value="AYQ57793.1"/>
    <property type="molecule type" value="Genomic_DNA"/>
</dbReference>
<feature type="transmembrane region" description="Helical" evidence="2">
    <location>
        <begin position="70"/>
        <end position="92"/>
    </location>
</feature>
<dbReference type="KEGG" id="bthg:MS2017_2142"/>
<dbReference type="AlphaFoldDB" id="A0A3G3IPN2"/>
<evidence type="ECO:0000313" key="4">
    <source>
        <dbReference type="Proteomes" id="UP000278334"/>
    </source>
</evidence>
<dbReference type="Pfam" id="PF00805">
    <property type="entry name" value="Pentapeptide"/>
    <property type="match status" value="2"/>
</dbReference>
<dbReference type="Gene3D" id="2.160.20.80">
    <property type="entry name" value="E3 ubiquitin-protein ligase SopA"/>
    <property type="match status" value="1"/>
</dbReference>
<evidence type="ECO:0000313" key="3">
    <source>
        <dbReference type="EMBL" id="AYQ57793.1"/>
    </source>
</evidence>
<evidence type="ECO:0008006" key="5">
    <source>
        <dbReference type="Google" id="ProtNLM"/>
    </source>
</evidence>
<keyword evidence="2" id="KW-1133">Transmembrane helix</keyword>
<gene>
    <name evidence="3" type="ORF">MS2017_2142</name>
</gene>
<accession>A0A3G3IPN2</accession>
<dbReference type="PANTHER" id="PTHR47485:SF1">
    <property type="entry name" value="THYLAKOID LUMENAL 17.4 KDA PROTEIN, CHLOROPLASTIC"/>
    <property type="match status" value="1"/>
</dbReference>
<name>A0A3G3IPN2_9GAMM</name>
<protein>
    <recommendedName>
        <fullName evidence="5">Pentapeptide repeat-containing protein</fullName>
    </recommendedName>
</protein>
<evidence type="ECO:0000256" key="2">
    <source>
        <dbReference type="SAM" id="Phobius"/>
    </source>
</evidence>
<reference evidence="3 4" key="1">
    <citation type="submission" date="2017-11" db="EMBL/GenBank/DDBJ databases">
        <title>Genome sequence of the bacterial symbiont EPR9N from a vent mussel Bathymodiolus thermophilus.</title>
        <authorList>
            <person name="Won Y.-J."/>
        </authorList>
    </citation>
    <scope>NUCLEOTIDE SEQUENCE [LARGE SCALE GENOMIC DNA]</scope>
    <source>
        <strain evidence="3 4">EPR9N</strain>
    </source>
</reference>
<sequence length="499" mass="56534">MLRFKKNKTRQKIRSFLENVNWKYSFDEGYFKNFRTNFGKESYWLHQNTIAALRRKNNNHKRSENTKIRAFVVVVTTIFVAFFNSLYVPLFVANSDSIFIKITSVGVSGVVMSAPIIFVIWFFRDKNRLMELANARKDTNLKEFQQLQRWATGNIDGDNEDNRVALQISALHSLRAYLKGEYGESFRRGAYEIFRAILATQHQKALQQLGGNVPKILQQSKKPKSIMEAIDSCQLTKQLNIIASEEWFNLLIDHNFSTRDISLMGVDLSFTYLRHRTYGKTLDLYGAQLQKASLSKAQLQGAYLLKAQLQGAYLLNAQLQGANLLGVQLQGANLSHAQLQGVDLSHAQLQGAYLLNAQLQGAGLQSAQLVGADLSNAQLQGADLQGAQLQGVNLLNAQLQGVYLRKTCDQYSFEQRIKQQIDKETDSQNLKKQYRALSNEQKSNFIVVLKAVSEDWHTNAISRIENASGTLDLSEAITGKYSQKEAGKWLNDYKKVKKQ</sequence>
<dbReference type="InterPro" id="IPR001646">
    <property type="entry name" value="5peptide_repeat"/>
</dbReference>
<organism evidence="3 4">
    <name type="scientific">Bathymodiolus thermophilus thioautotrophic gill symbiont</name>
    <dbReference type="NCBI Taxonomy" id="2360"/>
    <lineage>
        <taxon>Bacteria</taxon>
        <taxon>Pseudomonadati</taxon>
        <taxon>Pseudomonadota</taxon>
        <taxon>Gammaproteobacteria</taxon>
        <taxon>sulfur-oxidizing symbionts</taxon>
    </lineage>
</organism>